<comment type="caution">
    <text evidence="1">The sequence shown here is derived from an EMBL/GenBank/DDBJ whole genome shotgun (WGS) entry which is preliminary data.</text>
</comment>
<dbReference type="Gene3D" id="3.20.20.370">
    <property type="entry name" value="Glycoside hydrolase/deacetylase"/>
    <property type="match status" value="1"/>
</dbReference>
<gene>
    <name evidence="1" type="ORF">ACFOUW_03855</name>
</gene>
<dbReference type="SUPFAM" id="SSF88713">
    <property type="entry name" value="Glycoside hydrolase/deacetylase"/>
    <property type="match status" value="1"/>
</dbReference>
<proteinExistence type="predicted"/>
<accession>A0ABV7Y4J3</accession>
<evidence type="ECO:0000313" key="1">
    <source>
        <dbReference type="EMBL" id="MFC3759958.1"/>
    </source>
</evidence>
<organism evidence="1 2">
    <name type="scientific">Tenggerimyces flavus</name>
    <dbReference type="NCBI Taxonomy" id="1708749"/>
    <lineage>
        <taxon>Bacteria</taxon>
        <taxon>Bacillati</taxon>
        <taxon>Actinomycetota</taxon>
        <taxon>Actinomycetes</taxon>
        <taxon>Propionibacteriales</taxon>
        <taxon>Nocardioidaceae</taxon>
        <taxon>Tenggerimyces</taxon>
    </lineage>
</organism>
<evidence type="ECO:0000313" key="2">
    <source>
        <dbReference type="Proteomes" id="UP001595699"/>
    </source>
</evidence>
<dbReference type="InterPro" id="IPR011330">
    <property type="entry name" value="Glyco_hydro/deAcase_b/a-brl"/>
</dbReference>
<dbReference type="RefSeq" id="WP_205120214.1">
    <property type="nucleotide sequence ID" value="NZ_JAFBCM010000001.1"/>
</dbReference>
<dbReference type="EMBL" id="JBHRZH010000004">
    <property type="protein sequence ID" value="MFC3759958.1"/>
    <property type="molecule type" value="Genomic_DNA"/>
</dbReference>
<protein>
    <recommendedName>
        <fullName evidence="3">NodB homology domain-containing protein</fullName>
    </recommendedName>
</protein>
<name>A0ABV7Y4J3_9ACTN</name>
<keyword evidence="2" id="KW-1185">Reference proteome</keyword>
<sequence length="567" mass="62595">MTVAVLVRQGQEVAAFGRYLGEILRAEGLVDHELVEVTAAELPDLTSYDLVVVTRMRLAKAQVEALVGYAEQGGRLLVVRPTYLFAVKLGLRPTSSMISPAYVRPRSDGVPSEPIETHVPADLYDLPDEARVVADLWLDSRTSTSFPAIFELGNVVVFAYDLAKAVSLIRQGDPGRVGARGLGAGEPYRMQDLITGYADPTCWHLPQADIHAMLLVNAVNQVSRSPQPRWWYYPEPSTRSVLVLDSDDDWSAPEHFDALIESVEGHGGRITIYLMMGPTKRTIATPEKVAAWRERGHSFGIHHNAYDPAFEGEDPEELMEDVIRKDIAEFQELYGFVPLANRNHCLGWKGYVDVPKLYAELGTDLDLNATNAGPSWLKYLTGSARPMRFVDSDGTLIDCFQQSTQGYDDLAVKSLLTADPAGQAALTVRLMEEKVQRYFGPMSMLSHPVSFFTYSSAYMNACWSAARELGMPIWSADDWAAFTRARDSARITSQQWEGTRFRCEVSGRTPLTLTLPVDASTVASAEVDGVAVEVTALEVFGWPSTLLPVALDPADDRARSVTVTLRD</sequence>
<evidence type="ECO:0008006" key="3">
    <source>
        <dbReference type="Google" id="ProtNLM"/>
    </source>
</evidence>
<dbReference type="Proteomes" id="UP001595699">
    <property type="component" value="Unassembled WGS sequence"/>
</dbReference>
<reference evidence="2" key="1">
    <citation type="journal article" date="2019" name="Int. J. Syst. Evol. Microbiol.">
        <title>The Global Catalogue of Microorganisms (GCM) 10K type strain sequencing project: providing services to taxonomists for standard genome sequencing and annotation.</title>
        <authorList>
            <consortium name="The Broad Institute Genomics Platform"/>
            <consortium name="The Broad Institute Genome Sequencing Center for Infectious Disease"/>
            <person name="Wu L."/>
            <person name="Ma J."/>
        </authorList>
    </citation>
    <scope>NUCLEOTIDE SEQUENCE [LARGE SCALE GENOMIC DNA]</scope>
    <source>
        <strain evidence="2">CGMCC 4.7241</strain>
    </source>
</reference>